<proteinExistence type="predicted"/>
<evidence type="ECO:0000313" key="1">
    <source>
        <dbReference type="EMBL" id="QDT89317.1"/>
    </source>
</evidence>
<protein>
    <submittedName>
        <fullName evidence="1">Uncharacterized protein</fullName>
    </submittedName>
</protein>
<keyword evidence="2" id="KW-1185">Reference proteome</keyword>
<dbReference type="EMBL" id="CP036343">
    <property type="protein sequence ID" value="QDT89317.1"/>
    <property type="molecule type" value="Genomic_DNA"/>
</dbReference>
<dbReference type="RefSeq" id="WP_145224437.1">
    <property type="nucleotide sequence ID" value="NZ_CP036343.1"/>
</dbReference>
<reference evidence="1 2" key="1">
    <citation type="submission" date="2019-02" db="EMBL/GenBank/DDBJ databases">
        <title>Deep-cultivation of Planctomycetes and their phenomic and genomic characterization uncovers novel biology.</title>
        <authorList>
            <person name="Wiegand S."/>
            <person name="Jogler M."/>
            <person name="Boedeker C."/>
            <person name="Pinto D."/>
            <person name="Vollmers J."/>
            <person name="Rivas-Marin E."/>
            <person name="Kohn T."/>
            <person name="Peeters S.H."/>
            <person name="Heuer A."/>
            <person name="Rast P."/>
            <person name="Oberbeckmann S."/>
            <person name="Bunk B."/>
            <person name="Jeske O."/>
            <person name="Meyerdierks A."/>
            <person name="Storesund J.E."/>
            <person name="Kallscheuer N."/>
            <person name="Luecker S."/>
            <person name="Lage O.M."/>
            <person name="Pohl T."/>
            <person name="Merkel B.J."/>
            <person name="Hornburger P."/>
            <person name="Mueller R.-W."/>
            <person name="Bruemmer F."/>
            <person name="Labrenz M."/>
            <person name="Spormann A.M."/>
            <person name="Op den Camp H."/>
            <person name="Overmann J."/>
            <person name="Amann R."/>
            <person name="Jetten M.S.M."/>
            <person name="Mascher T."/>
            <person name="Medema M.H."/>
            <person name="Devos D.P."/>
            <person name="Kaster A.-K."/>
            <person name="Ovreas L."/>
            <person name="Rohde M."/>
            <person name="Galperin M.Y."/>
            <person name="Jogler C."/>
        </authorList>
    </citation>
    <scope>NUCLEOTIDE SEQUENCE [LARGE SCALE GENOMIC DNA]</scope>
    <source>
        <strain evidence="1 2">Pan161</strain>
    </source>
</reference>
<sequence length="75" mass="8490">MSEQVMEELWNGLSPAADRTDLANAVIDRLLELNVDLQEVSLSEMKTLLTRAYSHQARVDTQKRSRRITDCVVAS</sequence>
<dbReference type="Proteomes" id="UP000316855">
    <property type="component" value="Chromosome"/>
</dbReference>
<evidence type="ECO:0000313" key="2">
    <source>
        <dbReference type="Proteomes" id="UP000316855"/>
    </source>
</evidence>
<dbReference type="KEGG" id="gax:Pan161_09460"/>
<dbReference type="OrthoDB" id="283418at2"/>
<gene>
    <name evidence="1" type="ORF">Pan161_09460</name>
</gene>
<accession>A0A517V8I3</accession>
<organism evidence="1 2">
    <name type="scientific">Gimesia algae</name>
    <dbReference type="NCBI Taxonomy" id="2527971"/>
    <lineage>
        <taxon>Bacteria</taxon>
        <taxon>Pseudomonadati</taxon>
        <taxon>Planctomycetota</taxon>
        <taxon>Planctomycetia</taxon>
        <taxon>Planctomycetales</taxon>
        <taxon>Planctomycetaceae</taxon>
        <taxon>Gimesia</taxon>
    </lineage>
</organism>
<dbReference type="AlphaFoldDB" id="A0A517V8I3"/>
<name>A0A517V8I3_9PLAN</name>